<evidence type="ECO:0000313" key="2">
    <source>
        <dbReference type="EMBL" id="RKP47569.1"/>
    </source>
</evidence>
<protein>
    <submittedName>
        <fullName evidence="2">Type IV pilus biogenesis protein PilP</fullName>
    </submittedName>
</protein>
<keyword evidence="3" id="KW-1185">Reference proteome</keyword>
<dbReference type="NCBIfam" id="TIGR03021">
    <property type="entry name" value="pilP_fam"/>
    <property type="match status" value="1"/>
</dbReference>
<evidence type="ECO:0000256" key="1">
    <source>
        <dbReference type="SAM" id="SignalP"/>
    </source>
</evidence>
<keyword evidence="1" id="KW-0732">Signal</keyword>
<dbReference type="InterPro" id="IPR022753">
    <property type="entry name" value="T4SS_pilus_biogen_PilP"/>
</dbReference>
<reference evidence="2 3" key="1">
    <citation type="submission" date="2018-10" db="EMBL/GenBank/DDBJ databases">
        <title>Paraburkholderia sp. 7MK8-2, isolated from soil.</title>
        <authorList>
            <person name="Gao Z.-H."/>
            <person name="Qiu L.-H."/>
        </authorList>
    </citation>
    <scope>NUCLEOTIDE SEQUENCE [LARGE SCALE GENOMIC DNA]</scope>
    <source>
        <strain evidence="2 3">7MK8-2</strain>
    </source>
</reference>
<comment type="caution">
    <text evidence="2">The sequence shown here is derived from an EMBL/GenBank/DDBJ whole genome shotgun (WGS) entry which is preliminary data.</text>
</comment>
<organism evidence="2 3">
    <name type="scientific">Trinickia fusca</name>
    <dbReference type="NCBI Taxonomy" id="2419777"/>
    <lineage>
        <taxon>Bacteria</taxon>
        <taxon>Pseudomonadati</taxon>
        <taxon>Pseudomonadota</taxon>
        <taxon>Betaproteobacteria</taxon>
        <taxon>Burkholderiales</taxon>
        <taxon>Burkholderiaceae</taxon>
        <taxon>Trinickia</taxon>
    </lineage>
</organism>
<dbReference type="RefSeq" id="WP_121278515.1">
    <property type="nucleotide sequence ID" value="NZ_RBZV01000005.1"/>
</dbReference>
<accession>A0A494XHD0</accession>
<proteinExistence type="predicted"/>
<dbReference type="AlphaFoldDB" id="A0A494XHD0"/>
<name>A0A494XHD0_9BURK</name>
<dbReference type="EMBL" id="RBZV01000005">
    <property type="protein sequence ID" value="RKP47569.1"/>
    <property type="molecule type" value="Genomic_DNA"/>
</dbReference>
<dbReference type="Proteomes" id="UP000280434">
    <property type="component" value="Unassembled WGS sequence"/>
</dbReference>
<evidence type="ECO:0000313" key="3">
    <source>
        <dbReference type="Proteomes" id="UP000280434"/>
    </source>
</evidence>
<gene>
    <name evidence="2" type="primary">pilP</name>
    <name evidence="2" type="ORF">D7S89_15185</name>
</gene>
<sequence>MHMHKHKPKNPTIASLIALTATAFAIPCAFAQDDASAQAAPPAKPAVTATASSMSPADELADLQAQIMILEAKAKIAKLRVEIDTAGAPPQAMQAPGMGMPVMPPMSMNMAPSASPSAPGAAAATHGAGGMQVVSISCFDNHCNAMLSVDGHNVAVRQGDTIDGGWKVTGITDSSITLARGKQVHVLRS</sequence>
<feature type="signal peptide" evidence="1">
    <location>
        <begin position="1"/>
        <end position="31"/>
    </location>
</feature>
<feature type="chain" id="PRO_5019739482" evidence="1">
    <location>
        <begin position="32"/>
        <end position="189"/>
    </location>
</feature>
<dbReference type="OrthoDB" id="8967910at2"/>